<keyword evidence="2" id="KW-1185">Reference proteome</keyword>
<dbReference type="InParanoid" id="A0A0C3FRR8"/>
<dbReference type="AlphaFoldDB" id="A0A0C3FRR8"/>
<dbReference type="Proteomes" id="UP000054166">
    <property type="component" value="Unassembled WGS sequence"/>
</dbReference>
<dbReference type="EMBL" id="KN832981">
    <property type="protein sequence ID" value="KIM86600.1"/>
    <property type="molecule type" value="Genomic_DNA"/>
</dbReference>
<protein>
    <submittedName>
        <fullName evidence="1">Uncharacterized protein</fullName>
    </submittedName>
</protein>
<dbReference type="HOGENOM" id="CLU_2062358_0_0_1"/>
<proteinExistence type="predicted"/>
<evidence type="ECO:0000313" key="2">
    <source>
        <dbReference type="Proteomes" id="UP000054166"/>
    </source>
</evidence>
<sequence length="119" mass="13139">MIVSQSITFINPSFLLDSPKSKNLSTVPPCPSVTGRLRLLIRTRAHARFSSKSVLRIVTSTRRRMLVQLSQNSNIVTESQAFDLVLLLIGPGAIMAVPRYPPLATVITPPVKYLSTLEH</sequence>
<evidence type="ECO:0000313" key="1">
    <source>
        <dbReference type="EMBL" id="KIM86600.1"/>
    </source>
</evidence>
<reference evidence="2" key="2">
    <citation type="submission" date="2015-01" db="EMBL/GenBank/DDBJ databases">
        <title>Evolutionary Origins and Diversification of the Mycorrhizal Mutualists.</title>
        <authorList>
            <consortium name="DOE Joint Genome Institute"/>
            <consortium name="Mycorrhizal Genomics Consortium"/>
            <person name="Kohler A."/>
            <person name="Kuo A."/>
            <person name="Nagy L.G."/>
            <person name="Floudas D."/>
            <person name="Copeland A."/>
            <person name="Barry K.W."/>
            <person name="Cichocki N."/>
            <person name="Veneault-Fourrey C."/>
            <person name="LaButti K."/>
            <person name="Lindquist E.A."/>
            <person name="Lipzen A."/>
            <person name="Lundell T."/>
            <person name="Morin E."/>
            <person name="Murat C."/>
            <person name="Riley R."/>
            <person name="Ohm R."/>
            <person name="Sun H."/>
            <person name="Tunlid A."/>
            <person name="Henrissat B."/>
            <person name="Grigoriev I.V."/>
            <person name="Hibbett D.S."/>
            <person name="Martin F."/>
        </authorList>
    </citation>
    <scope>NUCLEOTIDE SEQUENCE [LARGE SCALE GENOMIC DNA]</scope>
    <source>
        <strain evidence="2">F 1598</strain>
    </source>
</reference>
<organism evidence="1 2">
    <name type="scientific">Piloderma croceum (strain F 1598)</name>
    <dbReference type="NCBI Taxonomy" id="765440"/>
    <lineage>
        <taxon>Eukaryota</taxon>
        <taxon>Fungi</taxon>
        <taxon>Dikarya</taxon>
        <taxon>Basidiomycota</taxon>
        <taxon>Agaricomycotina</taxon>
        <taxon>Agaricomycetes</taxon>
        <taxon>Agaricomycetidae</taxon>
        <taxon>Atheliales</taxon>
        <taxon>Atheliaceae</taxon>
        <taxon>Piloderma</taxon>
    </lineage>
</organism>
<name>A0A0C3FRR8_PILCF</name>
<reference evidence="1 2" key="1">
    <citation type="submission" date="2014-04" db="EMBL/GenBank/DDBJ databases">
        <authorList>
            <consortium name="DOE Joint Genome Institute"/>
            <person name="Kuo A."/>
            <person name="Tarkka M."/>
            <person name="Buscot F."/>
            <person name="Kohler A."/>
            <person name="Nagy L.G."/>
            <person name="Floudas D."/>
            <person name="Copeland A."/>
            <person name="Barry K.W."/>
            <person name="Cichocki N."/>
            <person name="Veneault-Fourrey C."/>
            <person name="LaButti K."/>
            <person name="Lindquist E.A."/>
            <person name="Lipzen A."/>
            <person name="Lundell T."/>
            <person name="Morin E."/>
            <person name="Murat C."/>
            <person name="Sun H."/>
            <person name="Tunlid A."/>
            <person name="Henrissat B."/>
            <person name="Grigoriev I.V."/>
            <person name="Hibbett D.S."/>
            <person name="Martin F."/>
            <person name="Nordberg H.P."/>
            <person name="Cantor M.N."/>
            <person name="Hua S.X."/>
        </authorList>
    </citation>
    <scope>NUCLEOTIDE SEQUENCE [LARGE SCALE GENOMIC DNA]</scope>
    <source>
        <strain evidence="1 2">F 1598</strain>
    </source>
</reference>
<accession>A0A0C3FRR8</accession>
<gene>
    <name evidence="1" type="ORF">PILCRDRAFT_309210</name>
</gene>